<sequence length="39" mass="4090">MLLLESPTPVRDRSCQGGSRGSRTSGIEVAEKTAISTVV</sequence>
<proteinExistence type="predicted"/>
<organism evidence="2 3">
    <name type="scientific">Saccharomonospora viridis</name>
    <dbReference type="NCBI Taxonomy" id="1852"/>
    <lineage>
        <taxon>Bacteria</taxon>
        <taxon>Bacillati</taxon>
        <taxon>Actinomycetota</taxon>
        <taxon>Actinomycetes</taxon>
        <taxon>Pseudonocardiales</taxon>
        <taxon>Pseudonocardiaceae</taxon>
        <taxon>Saccharomonospora</taxon>
    </lineage>
</organism>
<feature type="region of interest" description="Disordered" evidence="1">
    <location>
        <begin position="1"/>
        <end position="39"/>
    </location>
</feature>
<protein>
    <submittedName>
        <fullName evidence="2">Uncharacterized protein</fullName>
    </submittedName>
</protein>
<evidence type="ECO:0000313" key="2">
    <source>
        <dbReference type="EMBL" id="KHF43154.1"/>
    </source>
</evidence>
<gene>
    <name evidence="2" type="ORF">MINT15_33560</name>
</gene>
<reference evidence="2 3" key="1">
    <citation type="submission" date="2014-10" db="EMBL/GenBank/DDBJ databases">
        <title>Genome sequence of Micropolyspora internatus JCM3315.</title>
        <authorList>
            <person name="Shin S.-K."/>
            <person name="Yi H."/>
        </authorList>
    </citation>
    <scope>NUCLEOTIDE SEQUENCE [LARGE SCALE GENOMIC DNA]</scope>
    <source>
        <strain evidence="2 3">JCM 3315</strain>
    </source>
</reference>
<name>A0A837D9T0_9PSEU</name>
<evidence type="ECO:0000256" key="1">
    <source>
        <dbReference type="SAM" id="MobiDB-lite"/>
    </source>
</evidence>
<evidence type="ECO:0000313" key="3">
    <source>
        <dbReference type="Proteomes" id="UP000030848"/>
    </source>
</evidence>
<dbReference type="AlphaFoldDB" id="A0A837D9T0"/>
<dbReference type="EMBL" id="JRZE01000006">
    <property type="protein sequence ID" value="KHF43154.1"/>
    <property type="molecule type" value="Genomic_DNA"/>
</dbReference>
<dbReference type="Proteomes" id="UP000030848">
    <property type="component" value="Unassembled WGS sequence"/>
</dbReference>
<accession>A0A837D9T0</accession>
<comment type="caution">
    <text evidence="2">The sequence shown here is derived from an EMBL/GenBank/DDBJ whole genome shotgun (WGS) entry which is preliminary data.</text>
</comment>